<dbReference type="InterPro" id="IPR001468">
    <property type="entry name" value="Indole-3-GlycerolPSynthase_CS"/>
</dbReference>
<dbReference type="KEGG" id="tgb:HG536_0G04770"/>
<dbReference type="EC" id="4.1.3.27" evidence="5"/>
<feature type="domain" description="Indole-3-glycerol phosphate synthase" evidence="16">
    <location>
        <begin position="217"/>
        <end position="485"/>
    </location>
</feature>
<evidence type="ECO:0000256" key="12">
    <source>
        <dbReference type="ARBA" id="ARBA00023239"/>
    </source>
</evidence>
<dbReference type="InterPro" id="IPR050472">
    <property type="entry name" value="Anth_synth/Amidotransfase"/>
</dbReference>
<evidence type="ECO:0000256" key="7">
    <source>
        <dbReference type="ARBA" id="ARBA00018819"/>
    </source>
</evidence>
<dbReference type="Pfam" id="PF00218">
    <property type="entry name" value="IGPS"/>
    <property type="match status" value="1"/>
</dbReference>
<dbReference type="InterPro" id="IPR017926">
    <property type="entry name" value="GATASE"/>
</dbReference>
<evidence type="ECO:0000256" key="8">
    <source>
        <dbReference type="ARBA" id="ARBA00022605"/>
    </source>
</evidence>
<dbReference type="Proteomes" id="UP000515788">
    <property type="component" value="Chromosome 7"/>
</dbReference>
<evidence type="ECO:0000256" key="9">
    <source>
        <dbReference type="ARBA" id="ARBA00022822"/>
    </source>
</evidence>
<comment type="subunit">
    <text evidence="4">Tetramer of two components I and two components II.</text>
</comment>
<dbReference type="Gene3D" id="3.20.20.70">
    <property type="entry name" value="Aldolase class I"/>
    <property type="match status" value="1"/>
</dbReference>
<keyword evidence="12" id="KW-0456">Lyase</keyword>
<proteinExistence type="predicted"/>
<dbReference type="InterPro" id="IPR011060">
    <property type="entry name" value="RibuloseP-bd_barrel"/>
</dbReference>
<feature type="domain" description="Glutamine amidotransferase" evidence="15">
    <location>
        <begin position="7"/>
        <end position="189"/>
    </location>
</feature>
<dbReference type="GO" id="GO:0005829">
    <property type="term" value="C:cytosol"/>
    <property type="evidence" value="ECO:0007669"/>
    <property type="project" value="TreeGrafter"/>
</dbReference>
<comment type="pathway">
    <text evidence="2">Amino-acid biosynthesis; L-tryptophan biosynthesis; L-tryptophan from chorismate: step 4/5.</text>
</comment>
<dbReference type="NCBIfam" id="TIGR00566">
    <property type="entry name" value="trpG_papA"/>
    <property type="match status" value="1"/>
</dbReference>
<evidence type="ECO:0000256" key="5">
    <source>
        <dbReference type="ARBA" id="ARBA00012266"/>
    </source>
</evidence>
<dbReference type="InterPro" id="IPR029062">
    <property type="entry name" value="Class_I_gatase-like"/>
</dbReference>
<evidence type="ECO:0000256" key="2">
    <source>
        <dbReference type="ARBA" id="ARBA00004696"/>
    </source>
</evidence>
<dbReference type="GeneID" id="59327856"/>
<protein>
    <recommendedName>
        <fullName evidence="7">Multifunctional tryptophan biosynthesis protein</fullName>
        <ecNumber evidence="6">4.1.1.48</ecNumber>
        <ecNumber evidence="5">4.1.3.27</ecNumber>
    </recommendedName>
</protein>
<organism evidence="17 18">
    <name type="scientific">Torulaspora globosa</name>
    <dbReference type="NCBI Taxonomy" id="48254"/>
    <lineage>
        <taxon>Eukaryota</taxon>
        <taxon>Fungi</taxon>
        <taxon>Dikarya</taxon>
        <taxon>Ascomycota</taxon>
        <taxon>Saccharomycotina</taxon>
        <taxon>Saccharomycetes</taxon>
        <taxon>Saccharomycetales</taxon>
        <taxon>Saccharomycetaceae</taxon>
        <taxon>Torulaspora</taxon>
    </lineage>
</organism>
<dbReference type="GO" id="GO:0000162">
    <property type="term" value="P:L-tryptophan biosynthetic process"/>
    <property type="evidence" value="ECO:0007669"/>
    <property type="project" value="UniProtKB-UniPathway"/>
</dbReference>
<gene>
    <name evidence="17" type="ORF">HG536_0G04770</name>
</gene>
<dbReference type="Gene3D" id="3.40.50.880">
    <property type="match status" value="1"/>
</dbReference>
<dbReference type="OrthoDB" id="524799at2759"/>
<dbReference type="Pfam" id="PF00117">
    <property type="entry name" value="GATase"/>
    <property type="match status" value="1"/>
</dbReference>
<name>A0A7G3ZM79_9SACH</name>
<dbReference type="PRINTS" id="PR00097">
    <property type="entry name" value="ANTSNTHASEII"/>
</dbReference>
<comment type="catalytic activity">
    <reaction evidence="1">
        <text>1-(2-carboxyphenylamino)-1-deoxy-D-ribulose 5-phosphate + H(+) = (1S,2R)-1-C-(indol-3-yl)glycerol 3-phosphate + CO2 + H2O</text>
        <dbReference type="Rhea" id="RHEA:23476"/>
        <dbReference type="ChEBI" id="CHEBI:15377"/>
        <dbReference type="ChEBI" id="CHEBI:15378"/>
        <dbReference type="ChEBI" id="CHEBI:16526"/>
        <dbReference type="ChEBI" id="CHEBI:58613"/>
        <dbReference type="ChEBI" id="CHEBI:58866"/>
        <dbReference type="EC" id="4.1.1.48"/>
    </reaction>
</comment>
<evidence type="ECO:0000256" key="3">
    <source>
        <dbReference type="ARBA" id="ARBA00004873"/>
    </source>
</evidence>
<comment type="pathway">
    <text evidence="3">Amino-acid biosynthesis; L-tryptophan biosynthesis; L-tryptophan from chorismate: step 1/5.</text>
</comment>
<evidence type="ECO:0000256" key="6">
    <source>
        <dbReference type="ARBA" id="ARBA00012362"/>
    </source>
</evidence>
<dbReference type="CDD" id="cd00331">
    <property type="entry name" value="IGPS"/>
    <property type="match status" value="1"/>
</dbReference>
<evidence type="ECO:0000256" key="4">
    <source>
        <dbReference type="ARBA" id="ARBA00011743"/>
    </source>
</evidence>
<dbReference type="InterPro" id="IPR013785">
    <property type="entry name" value="Aldolase_TIM"/>
</dbReference>
<keyword evidence="9" id="KW-0822">Tryptophan biosynthesis</keyword>
<evidence type="ECO:0000256" key="13">
    <source>
        <dbReference type="ARBA" id="ARBA00023268"/>
    </source>
</evidence>
<evidence type="ECO:0000256" key="10">
    <source>
        <dbReference type="ARBA" id="ARBA00022962"/>
    </source>
</evidence>
<evidence type="ECO:0000313" key="18">
    <source>
        <dbReference type="Proteomes" id="UP000515788"/>
    </source>
</evidence>
<dbReference type="PRINTS" id="PR00099">
    <property type="entry name" value="CPSGATASE"/>
</dbReference>
<dbReference type="PROSITE" id="PS00614">
    <property type="entry name" value="IGPS"/>
    <property type="match status" value="1"/>
</dbReference>
<dbReference type="EMBL" id="CP059252">
    <property type="protein sequence ID" value="QLL34615.1"/>
    <property type="molecule type" value="Genomic_DNA"/>
</dbReference>
<reference evidence="17 18" key="1">
    <citation type="submission" date="2020-06" db="EMBL/GenBank/DDBJ databases">
        <title>The yeast mating-type switching endonuclease HO is a domesticated member of an unorthodox homing genetic element family.</title>
        <authorList>
            <person name="Coughlan A.Y."/>
            <person name="Lombardi L."/>
            <person name="Braun-Galleani S."/>
            <person name="Martos A.R."/>
            <person name="Galeote V."/>
            <person name="Bigey F."/>
            <person name="Dequin S."/>
            <person name="Byrne K.P."/>
            <person name="Wolfe K.H."/>
        </authorList>
    </citation>
    <scope>NUCLEOTIDE SEQUENCE [LARGE SCALE GENOMIC DNA]</scope>
    <source>
        <strain evidence="17 18">CBS764</strain>
    </source>
</reference>
<dbReference type="AlphaFoldDB" id="A0A7G3ZM79"/>
<dbReference type="GO" id="GO:0004049">
    <property type="term" value="F:anthranilate synthase activity"/>
    <property type="evidence" value="ECO:0007669"/>
    <property type="project" value="UniProtKB-EC"/>
</dbReference>
<dbReference type="SUPFAM" id="SSF51366">
    <property type="entry name" value="Ribulose-phoshate binding barrel"/>
    <property type="match status" value="1"/>
</dbReference>
<dbReference type="UniPathway" id="UPA00035">
    <property type="reaction ID" value="UER00040"/>
</dbReference>
<evidence type="ECO:0000313" key="17">
    <source>
        <dbReference type="EMBL" id="QLL34615.1"/>
    </source>
</evidence>
<dbReference type="PANTHER" id="PTHR43418">
    <property type="entry name" value="MULTIFUNCTIONAL TRYPTOPHAN BIOSYNTHESIS PROTEIN-RELATED"/>
    <property type="match status" value="1"/>
</dbReference>
<dbReference type="PANTHER" id="PTHR43418:SF4">
    <property type="entry name" value="MULTIFUNCTIONAL TRYPTOPHAN BIOSYNTHESIS PROTEIN"/>
    <property type="match status" value="1"/>
</dbReference>
<keyword evidence="8" id="KW-0028">Amino-acid biosynthesis</keyword>
<dbReference type="InterPro" id="IPR006221">
    <property type="entry name" value="TrpG/PapA_dom"/>
</dbReference>
<dbReference type="EC" id="4.1.1.48" evidence="6"/>
<dbReference type="CDD" id="cd01743">
    <property type="entry name" value="GATase1_Anthranilate_Synthase"/>
    <property type="match status" value="1"/>
</dbReference>
<dbReference type="SUPFAM" id="SSF52317">
    <property type="entry name" value="Class I glutamine amidotransferase-like"/>
    <property type="match status" value="1"/>
</dbReference>
<evidence type="ECO:0000256" key="11">
    <source>
        <dbReference type="ARBA" id="ARBA00023141"/>
    </source>
</evidence>
<evidence type="ECO:0000259" key="15">
    <source>
        <dbReference type="Pfam" id="PF00117"/>
    </source>
</evidence>
<keyword evidence="13" id="KW-0511">Multifunctional enzyme</keyword>
<evidence type="ECO:0000259" key="16">
    <source>
        <dbReference type="Pfam" id="PF00218"/>
    </source>
</evidence>
<dbReference type="FunFam" id="3.40.50.880:FF:000031">
    <property type="entry name" value="Multifunctional tryptophan biosynthesis protein"/>
    <property type="match status" value="1"/>
</dbReference>
<dbReference type="PROSITE" id="PS51273">
    <property type="entry name" value="GATASE_TYPE_1"/>
    <property type="match status" value="1"/>
</dbReference>
<keyword evidence="10" id="KW-0315">Glutamine amidotransferase</keyword>
<evidence type="ECO:0000256" key="14">
    <source>
        <dbReference type="ARBA" id="ARBA00047683"/>
    </source>
</evidence>
<dbReference type="FunFam" id="3.20.20.70:FF:000136">
    <property type="entry name" value="Multifunctional tryptophan biosynthesis protein"/>
    <property type="match status" value="1"/>
</dbReference>
<comment type="catalytic activity">
    <reaction evidence="14">
        <text>chorismate + L-glutamine = anthranilate + pyruvate + L-glutamate + H(+)</text>
        <dbReference type="Rhea" id="RHEA:21732"/>
        <dbReference type="ChEBI" id="CHEBI:15361"/>
        <dbReference type="ChEBI" id="CHEBI:15378"/>
        <dbReference type="ChEBI" id="CHEBI:16567"/>
        <dbReference type="ChEBI" id="CHEBI:29748"/>
        <dbReference type="ChEBI" id="CHEBI:29985"/>
        <dbReference type="ChEBI" id="CHEBI:58359"/>
        <dbReference type="EC" id="4.1.3.27"/>
    </reaction>
</comment>
<sequence>MSAKKVVLIDNYDSFTWNLYEYLCQEGADVEVYRNDKITVEEVIQLKPDVILISPGPGHPRTDSGVSRDCIRHFAGKIPVFGICMGQQCMFDVFGGEVAYAGEIVHGKTTEIFHDNKGIFRNVPQGVAVTRYHSLAGTQQSLPAELEITARTANGIIMGVRHKEYTVEGVQFHPESILTEEGHLMMRNILSVEGGTWKQNDMKSVPNGVGKTKISTLERIYEQRKKDVEILMKTPGFTLQDLQTNYSLGLAPKCQNFYDRLIACQGRAAVLAEVKRASPSKGDIQPNAVAAEQALKYARAGASAISVLTEPHWFKGSLQDLINVRRALDLEYADNPSARPCVLRKEFIFSKYQILEAKLAGADTVLLIVKMLDQGLLQDLYDYATKEMGLEPLVEVNSKEELERALAINARVIGVNNRDLHSFTVDLNTTSSLVGSVPAGKLLIALSGITSSKDAEEYKKEGVKGLLVGEALMKSSNVESFIKDLSF</sequence>
<dbReference type="PRINTS" id="PR00096">
    <property type="entry name" value="GATASE"/>
</dbReference>
<accession>A0A7G3ZM79</accession>
<keyword evidence="18" id="KW-1185">Reference proteome</keyword>
<evidence type="ECO:0000256" key="1">
    <source>
        <dbReference type="ARBA" id="ARBA00001633"/>
    </source>
</evidence>
<dbReference type="InterPro" id="IPR013798">
    <property type="entry name" value="Indole-3-glycerol_P_synth_dom"/>
</dbReference>
<keyword evidence="11" id="KW-0057">Aromatic amino acid biosynthesis</keyword>
<dbReference type="GO" id="GO:0004425">
    <property type="term" value="F:indole-3-glycerol-phosphate synthase activity"/>
    <property type="evidence" value="ECO:0007669"/>
    <property type="project" value="UniProtKB-EC"/>
</dbReference>
<dbReference type="RefSeq" id="XP_037141289.1">
    <property type="nucleotide sequence ID" value="XM_037285393.1"/>
</dbReference>